<dbReference type="RefSeq" id="XP_018712114.1">
    <property type="nucleotide sequence ID" value="XM_018859228.1"/>
</dbReference>
<feature type="transmembrane region" description="Helical" evidence="1">
    <location>
        <begin position="38"/>
        <end position="58"/>
    </location>
</feature>
<evidence type="ECO:0000313" key="3">
    <source>
        <dbReference type="EMBL" id="OBA21604.1"/>
    </source>
</evidence>
<name>A0A1A0HBU0_9ASCO</name>
<feature type="chain" id="PRO_5008508819" evidence="2">
    <location>
        <begin position="29"/>
        <end position="550"/>
    </location>
</feature>
<keyword evidence="4" id="KW-1185">Reference proteome</keyword>
<keyword evidence="1" id="KW-0472">Membrane</keyword>
<reference evidence="3 4" key="1">
    <citation type="submission" date="2016-05" db="EMBL/GenBank/DDBJ databases">
        <title>Comparative genomics of biotechnologically important yeasts.</title>
        <authorList>
            <consortium name="DOE Joint Genome Institute"/>
            <person name="Riley R."/>
            <person name="Haridas S."/>
            <person name="Wolfe K.H."/>
            <person name="Lopes M.R."/>
            <person name="Hittinger C.T."/>
            <person name="Goker M."/>
            <person name="Salamov A."/>
            <person name="Wisecaver J."/>
            <person name="Long T.M."/>
            <person name="Aerts A.L."/>
            <person name="Barry K."/>
            <person name="Choi C."/>
            <person name="Clum A."/>
            <person name="Coughlan A.Y."/>
            <person name="Deshpande S."/>
            <person name="Douglass A.P."/>
            <person name="Hanson S.J."/>
            <person name="Klenk H.-P."/>
            <person name="LaButti K."/>
            <person name="Lapidus A."/>
            <person name="Lindquist E."/>
            <person name="Lipzen A."/>
            <person name="Meier-kolthoff J.P."/>
            <person name="Ohm R.A."/>
            <person name="Otillar R.P."/>
            <person name="Pangilinan J."/>
            <person name="Peng Y."/>
            <person name="Rokas A."/>
            <person name="Rosa C.A."/>
            <person name="Scheuner C."/>
            <person name="Sibirny A.A."/>
            <person name="Slot J.C."/>
            <person name="Stielow J.B."/>
            <person name="Sun H."/>
            <person name="Kurtzman C.P."/>
            <person name="Blackwell M."/>
            <person name="Grigoriev I.V."/>
            <person name="Jeffries T.W."/>
        </authorList>
    </citation>
    <scope>NUCLEOTIDE SEQUENCE [LARGE SCALE GENOMIC DNA]</scope>
    <source>
        <strain evidence="3 4">NRRL YB-4993</strain>
    </source>
</reference>
<evidence type="ECO:0000256" key="2">
    <source>
        <dbReference type="SAM" id="SignalP"/>
    </source>
</evidence>
<feature type="transmembrane region" description="Helical" evidence="1">
    <location>
        <begin position="525"/>
        <end position="545"/>
    </location>
</feature>
<sequence length="550" mass="59911">MHTPAFWAVVVPAVSVFFLLGLASVAVAVPKFDASGQYVCVVFGCQFLVMFFRIACVVRKAIRQSSRLKTKLPERAAAGMGDKFLVHLMEESLKFLVVAAAAVFLANERASVASYALVVAGVFACNKIVATLVTFSPVGYEQRFGNFTRSREIFEARLGRAGDKASVGSEGACHVSDNGTLVLQSSGEVAQPPFKLDLFASKSEPPNMPIPGSTDYALAHLRMIDRLYSVSPKDTMYYTYEHFLGSPDDGWAGPADDAPVQGSANEPLCYAVAAGLASEEKQSGVISAGGLDSENASGDTAGAFPVKESAPHLLRPATLATAPCVMAHPALQNSWWAWLFPWCNEEDGEKSAVCERALLRKKLSVYSFNSNVSACDKQASCSAECEASSLRLRWSQALYGAADLESQCLGRRVPNSQTFYEYARFANNYLDFWSPSVHGVMRCMDPAFVRFGVAIPDLPAFYFICYSAGVFMWQVSSTLVLAMPFLGRHGPWWLVALALATLVVAKLFSVNFLHGQCTSSYKVSIFAELGLNALLYGLAYVWFYLSVWSW</sequence>
<proteinExistence type="predicted"/>
<comment type="caution">
    <text evidence="3">The sequence shown here is derived from an EMBL/GenBank/DDBJ whole genome shotgun (WGS) entry which is preliminary data.</text>
</comment>
<feature type="transmembrane region" description="Helical" evidence="1">
    <location>
        <begin position="492"/>
        <end position="513"/>
    </location>
</feature>
<feature type="transmembrane region" description="Helical" evidence="1">
    <location>
        <begin position="112"/>
        <end position="135"/>
    </location>
</feature>
<organism evidence="3 4">
    <name type="scientific">Metschnikowia bicuspidata var. bicuspidata NRRL YB-4993</name>
    <dbReference type="NCBI Taxonomy" id="869754"/>
    <lineage>
        <taxon>Eukaryota</taxon>
        <taxon>Fungi</taxon>
        <taxon>Dikarya</taxon>
        <taxon>Ascomycota</taxon>
        <taxon>Saccharomycotina</taxon>
        <taxon>Pichiomycetes</taxon>
        <taxon>Metschnikowiaceae</taxon>
        <taxon>Metschnikowia</taxon>
    </lineage>
</organism>
<feature type="signal peptide" evidence="2">
    <location>
        <begin position="1"/>
        <end position="28"/>
    </location>
</feature>
<protein>
    <submittedName>
        <fullName evidence="3">Uncharacterized protein</fullName>
    </submittedName>
</protein>
<evidence type="ECO:0000313" key="4">
    <source>
        <dbReference type="Proteomes" id="UP000092555"/>
    </source>
</evidence>
<evidence type="ECO:0000256" key="1">
    <source>
        <dbReference type="SAM" id="Phobius"/>
    </source>
</evidence>
<dbReference type="Proteomes" id="UP000092555">
    <property type="component" value="Unassembled WGS sequence"/>
</dbReference>
<feature type="transmembrane region" description="Helical" evidence="1">
    <location>
        <begin position="84"/>
        <end position="106"/>
    </location>
</feature>
<dbReference type="GeneID" id="30032203"/>
<keyword evidence="1" id="KW-1133">Transmembrane helix</keyword>
<keyword evidence="2" id="KW-0732">Signal</keyword>
<dbReference type="OrthoDB" id="4096151at2759"/>
<dbReference type="AlphaFoldDB" id="A0A1A0HBU0"/>
<feature type="transmembrane region" description="Helical" evidence="1">
    <location>
        <begin position="460"/>
        <end position="486"/>
    </location>
</feature>
<gene>
    <name evidence="3" type="ORF">METBIDRAFT_83176</name>
</gene>
<accession>A0A1A0HBU0</accession>
<keyword evidence="1" id="KW-0812">Transmembrane</keyword>
<dbReference type="EMBL" id="LXTC01000003">
    <property type="protein sequence ID" value="OBA21604.1"/>
    <property type="molecule type" value="Genomic_DNA"/>
</dbReference>